<dbReference type="AlphaFoldDB" id="A0A7J6MGG6"/>
<evidence type="ECO:0000313" key="1">
    <source>
        <dbReference type="EMBL" id="KAF4670699.1"/>
    </source>
</evidence>
<dbReference type="Proteomes" id="UP000572268">
    <property type="component" value="Unassembled WGS sequence"/>
</dbReference>
<name>A0A7J6MGG6_PEROL</name>
<accession>A0A7J6MGG6</accession>
<comment type="caution">
    <text evidence="1">The sequence shown here is derived from an EMBL/GenBank/DDBJ whole genome shotgun (WGS) entry which is preliminary data.</text>
</comment>
<protein>
    <submittedName>
        <fullName evidence="1">Uncharacterized protein</fullName>
    </submittedName>
</protein>
<evidence type="ECO:0000313" key="2">
    <source>
        <dbReference type="Proteomes" id="UP000572268"/>
    </source>
</evidence>
<dbReference type="EMBL" id="JABANN010000116">
    <property type="protein sequence ID" value="KAF4670699.1"/>
    <property type="molecule type" value="Genomic_DNA"/>
</dbReference>
<sequence>MPPTVQERLSYSTANFTPLVGHIQDDRLLPVVQIFGAYTTATGEQREAFNFSKIVYTSGRDGGLLHSDILGGFDPHHVLAIDPDAPKEKAVIGEVKWKLAKDIPECILTRMKTSREDAVVAYISSEWVIPSWHRLHVLAARLRSEMLPRALDKVRAEVPSIMAAYVLVDRSDAFVIQHYEKSNFTSVGCDWWSEQYRVYAYFYDNRP</sequence>
<reference evidence="1 2" key="1">
    <citation type="submission" date="2020-04" db="EMBL/GenBank/DDBJ databases">
        <title>Perkinsus olseni comparative genomics.</title>
        <authorList>
            <person name="Bogema D.R."/>
        </authorList>
    </citation>
    <scope>NUCLEOTIDE SEQUENCE [LARGE SCALE GENOMIC DNA]</scope>
    <source>
        <strain evidence="1">ATCC PRA-31</strain>
    </source>
</reference>
<organism evidence="1 2">
    <name type="scientific">Perkinsus olseni</name>
    <name type="common">Perkinsus atlanticus</name>
    <dbReference type="NCBI Taxonomy" id="32597"/>
    <lineage>
        <taxon>Eukaryota</taxon>
        <taxon>Sar</taxon>
        <taxon>Alveolata</taxon>
        <taxon>Perkinsozoa</taxon>
        <taxon>Perkinsea</taxon>
        <taxon>Perkinsida</taxon>
        <taxon>Perkinsidae</taxon>
        <taxon>Perkinsus</taxon>
    </lineage>
</organism>
<gene>
    <name evidence="1" type="ORF">FOL46_000685</name>
</gene>
<proteinExistence type="predicted"/>